<evidence type="ECO:0000313" key="2">
    <source>
        <dbReference type="EMBL" id="RBA15893.1"/>
    </source>
</evidence>
<organism evidence="2 3">
    <name type="scientific">Gibberella intermedia</name>
    <name type="common">Bulb rot disease fungus</name>
    <name type="synonym">Fusarium proliferatum</name>
    <dbReference type="NCBI Taxonomy" id="948311"/>
    <lineage>
        <taxon>Eukaryota</taxon>
        <taxon>Fungi</taxon>
        <taxon>Dikarya</taxon>
        <taxon>Ascomycota</taxon>
        <taxon>Pezizomycotina</taxon>
        <taxon>Sordariomycetes</taxon>
        <taxon>Hypocreomycetidae</taxon>
        <taxon>Hypocreales</taxon>
        <taxon>Nectriaceae</taxon>
        <taxon>Fusarium</taxon>
        <taxon>Fusarium fujikuroi species complex</taxon>
    </lineage>
</organism>
<dbReference type="AlphaFoldDB" id="A0A365N502"/>
<accession>A0A365N502</accession>
<proteinExistence type="predicted"/>
<feature type="region of interest" description="Disordered" evidence="1">
    <location>
        <begin position="1"/>
        <end position="22"/>
    </location>
</feature>
<name>A0A365N502_GIBIN</name>
<dbReference type="Proteomes" id="UP000251714">
    <property type="component" value="Unassembled WGS sequence"/>
</dbReference>
<evidence type="ECO:0000313" key="3">
    <source>
        <dbReference type="Proteomes" id="UP000251714"/>
    </source>
</evidence>
<comment type="caution">
    <text evidence="2">The sequence shown here is derived from an EMBL/GenBank/DDBJ whole genome shotgun (WGS) entry which is preliminary data.</text>
</comment>
<protein>
    <submittedName>
        <fullName evidence="2">Uncharacterized protein</fullName>
    </submittedName>
</protein>
<sequence length="147" mass="16057">MRDHNHEASSSPRTLPSTSAASEDVASADSSFQTISALALVTVPLSIADFHRYEDDIAACVDKRFDYDPETQVITFRMATPTHDKVAKYVEDAILKELSKVNEGHSNFIAGIKTLGTARIRLAPKPNLVSASGSDTESKGQFRLYNL</sequence>
<evidence type="ECO:0000256" key="1">
    <source>
        <dbReference type="SAM" id="MobiDB-lite"/>
    </source>
</evidence>
<gene>
    <name evidence="2" type="ORF">FPRO05_12114</name>
</gene>
<dbReference type="EMBL" id="PKMI01000020">
    <property type="protein sequence ID" value="RBA15893.1"/>
    <property type="molecule type" value="Genomic_DNA"/>
</dbReference>
<reference evidence="2 3" key="1">
    <citation type="submission" date="2017-12" db="EMBL/GenBank/DDBJ databases">
        <title>Genome sequence of the mycotoxigenic crop pathogen Fusarium proliferatum, strain ITEM 2341 from Date Palm.</title>
        <authorList>
            <person name="Almiman B.F."/>
            <person name="Shittu T.A."/>
            <person name="Muthumeenakshi S."/>
            <person name="Baroncelli R."/>
            <person name="Sreenivasaprasada S."/>
        </authorList>
    </citation>
    <scope>NUCLEOTIDE SEQUENCE [LARGE SCALE GENOMIC DNA]</scope>
    <source>
        <strain evidence="2 3">ITEM 2341</strain>
    </source>
</reference>